<name>A0A0F8YV12_9ZZZZ</name>
<proteinExistence type="predicted"/>
<evidence type="ECO:0000313" key="2">
    <source>
        <dbReference type="EMBL" id="KKK77635.1"/>
    </source>
</evidence>
<dbReference type="InterPro" id="IPR038726">
    <property type="entry name" value="PDDEXK_AddAB-type"/>
</dbReference>
<feature type="non-terminal residue" evidence="2">
    <location>
        <position position="220"/>
    </location>
</feature>
<dbReference type="InterPro" id="IPR011335">
    <property type="entry name" value="Restrct_endonuc-II-like"/>
</dbReference>
<evidence type="ECO:0000259" key="1">
    <source>
        <dbReference type="Pfam" id="PF12705"/>
    </source>
</evidence>
<dbReference type="Pfam" id="PF12705">
    <property type="entry name" value="PDDEXK_1"/>
    <property type="match status" value="1"/>
</dbReference>
<dbReference type="InterPro" id="IPR011604">
    <property type="entry name" value="PDDEXK-like_dom_sf"/>
</dbReference>
<dbReference type="Gene3D" id="3.90.320.10">
    <property type="match status" value="1"/>
</dbReference>
<organism evidence="2">
    <name type="scientific">marine sediment metagenome</name>
    <dbReference type="NCBI Taxonomy" id="412755"/>
    <lineage>
        <taxon>unclassified sequences</taxon>
        <taxon>metagenomes</taxon>
        <taxon>ecological metagenomes</taxon>
    </lineage>
</organism>
<dbReference type="EMBL" id="LAZR01054862">
    <property type="protein sequence ID" value="KKK77635.1"/>
    <property type="molecule type" value="Genomic_DNA"/>
</dbReference>
<sequence length="220" mass="25220">MESPYTTSNPKLQYAWDSVSMTTFMECPRKYQLQIIEGWVGKRKRIELEFGILFHAVLEKFHKLQAEGTEENAAILQSVRWLLQHGRSMPEDDTGYRTLFTLLRAFVWYTDRFRNDHNATIILPDGKPAAELSFRIALPLVSPDGEPYLYCGHIDRATTFAGETFIDDYKTTKSSLSSYYFKQFDTSWQITGYIFAGQTLLPDAPFKAIIDGVQLAIGFS</sequence>
<gene>
    <name evidence="2" type="ORF">LCGC14_2851580</name>
</gene>
<dbReference type="AlphaFoldDB" id="A0A0F8YV12"/>
<accession>A0A0F8YV12</accession>
<feature type="domain" description="PD-(D/E)XK endonuclease-like" evidence="1">
    <location>
        <begin position="21"/>
        <end position="200"/>
    </location>
</feature>
<comment type="caution">
    <text evidence="2">The sequence shown here is derived from an EMBL/GenBank/DDBJ whole genome shotgun (WGS) entry which is preliminary data.</text>
</comment>
<reference evidence="2" key="1">
    <citation type="journal article" date="2015" name="Nature">
        <title>Complex archaea that bridge the gap between prokaryotes and eukaryotes.</title>
        <authorList>
            <person name="Spang A."/>
            <person name="Saw J.H."/>
            <person name="Jorgensen S.L."/>
            <person name="Zaremba-Niedzwiedzka K."/>
            <person name="Martijn J."/>
            <person name="Lind A.E."/>
            <person name="van Eijk R."/>
            <person name="Schleper C."/>
            <person name="Guy L."/>
            <person name="Ettema T.J."/>
        </authorList>
    </citation>
    <scope>NUCLEOTIDE SEQUENCE</scope>
</reference>
<protein>
    <recommendedName>
        <fullName evidence="1">PD-(D/E)XK endonuclease-like domain-containing protein</fullName>
    </recommendedName>
</protein>
<dbReference type="SUPFAM" id="SSF52980">
    <property type="entry name" value="Restriction endonuclease-like"/>
    <property type="match status" value="1"/>
</dbReference>